<dbReference type="AlphaFoldDB" id="A0A6A6EDQ4"/>
<feature type="compositionally biased region" description="Basic and acidic residues" evidence="1">
    <location>
        <begin position="41"/>
        <end position="52"/>
    </location>
</feature>
<evidence type="ECO:0000256" key="1">
    <source>
        <dbReference type="SAM" id="MobiDB-lite"/>
    </source>
</evidence>
<dbReference type="Proteomes" id="UP000800200">
    <property type="component" value="Unassembled WGS sequence"/>
</dbReference>
<evidence type="ECO:0000313" key="2">
    <source>
        <dbReference type="EMBL" id="KAF2190137.1"/>
    </source>
</evidence>
<dbReference type="EMBL" id="ML994619">
    <property type="protein sequence ID" value="KAF2190137.1"/>
    <property type="molecule type" value="Genomic_DNA"/>
</dbReference>
<sequence>MLRETESRQITQPLNIVQKQFESQYGQEDNSSRSDTSGRQIDPDGGPRDLHADTTVLDWLQASNEDSTKREPDSDVLSLEPHLFNNHKKSENEDWKNIRAQLPESWMWDVDYHSIQSEHRGYWTCTPTDPDNPENFPLTIAGDPVIIPVEYHWPPMAGVNPPPDPRPSTPISPTAGLSMDMVRDLFLTFKGSIGFYVLLNGLLQIIVSEEFDTEWASSHLPHKYGGLRVCYIPQSTSPTMLPTKTETMKSKGSQGSAASSIFGQFRPQSTTLFQTHHLNDFIEVRTKSSHRKEKFAGRIGLKTSKQGDEFVVMSTHVITEAILAKSQRSSIFGRKRSPFDQLDSDWNEHVEIWAGNETIGLIGKTFDPDAAGYPDGFMHDITLIKPTNPSVFRDIQTPVSDLGWISREGWNSLRQQSNTVKILGDTESHRAAKSLKTNRPSEVLVVGEGIFLNQNASIKPTKEHDIRTWKDLVSRCLLYRVYPDFDPPNGYSGVALYTDGLREDGSVGPGVVGFQSFVQRSGHVQNFEMEGEALEKRLKLGRVAFYGAFQVPEELRKEHAII</sequence>
<feature type="compositionally biased region" description="Polar residues" evidence="1">
    <location>
        <begin position="8"/>
        <end position="39"/>
    </location>
</feature>
<organism evidence="2 3">
    <name type="scientific">Zopfia rhizophila CBS 207.26</name>
    <dbReference type="NCBI Taxonomy" id="1314779"/>
    <lineage>
        <taxon>Eukaryota</taxon>
        <taxon>Fungi</taxon>
        <taxon>Dikarya</taxon>
        <taxon>Ascomycota</taxon>
        <taxon>Pezizomycotina</taxon>
        <taxon>Dothideomycetes</taxon>
        <taxon>Dothideomycetes incertae sedis</taxon>
        <taxon>Zopfiaceae</taxon>
        <taxon>Zopfia</taxon>
    </lineage>
</organism>
<reference evidence="2" key="1">
    <citation type="journal article" date="2020" name="Stud. Mycol.">
        <title>101 Dothideomycetes genomes: a test case for predicting lifestyles and emergence of pathogens.</title>
        <authorList>
            <person name="Haridas S."/>
            <person name="Albert R."/>
            <person name="Binder M."/>
            <person name="Bloem J."/>
            <person name="Labutti K."/>
            <person name="Salamov A."/>
            <person name="Andreopoulos B."/>
            <person name="Baker S."/>
            <person name="Barry K."/>
            <person name="Bills G."/>
            <person name="Bluhm B."/>
            <person name="Cannon C."/>
            <person name="Castanera R."/>
            <person name="Culley D."/>
            <person name="Daum C."/>
            <person name="Ezra D."/>
            <person name="Gonzalez J."/>
            <person name="Henrissat B."/>
            <person name="Kuo A."/>
            <person name="Liang C."/>
            <person name="Lipzen A."/>
            <person name="Lutzoni F."/>
            <person name="Magnuson J."/>
            <person name="Mondo S."/>
            <person name="Nolan M."/>
            <person name="Ohm R."/>
            <person name="Pangilinan J."/>
            <person name="Park H.-J."/>
            <person name="Ramirez L."/>
            <person name="Alfaro M."/>
            <person name="Sun H."/>
            <person name="Tritt A."/>
            <person name="Yoshinaga Y."/>
            <person name="Zwiers L.-H."/>
            <person name="Turgeon B."/>
            <person name="Goodwin S."/>
            <person name="Spatafora J."/>
            <person name="Crous P."/>
            <person name="Grigoriev I."/>
        </authorList>
    </citation>
    <scope>NUCLEOTIDE SEQUENCE</scope>
    <source>
        <strain evidence="2">CBS 207.26</strain>
    </source>
</reference>
<accession>A0A6A6EDQ4</accession>
<keyword evidence="3" id="KW-1185">Reference proteome</keyword>
<proteinExistence type="predicted"/>
<gene>
    <name evidence="2" type="ORF">K469DRAFT_560321</name>
</gene>
<feature type="region of interest" description="Disordered" evidence="1">
    <location>
        <begin position="1"/>
        <end position="77"/>
    </location>
</feature>
<evidence type="ECO:0000313" key="3">
    <source>
        <dbReference type="Proteomes" id="UP000800200"/>
    </source>
</evidence>
<dbReference type="OrthoDB" id="5384519at2759"/>
<name>A0A6A6EDQ4_9PEZI</name>
<protein>
    <submittedName>
        <fullName evidence="2">Uncharacterized protein</fullName>
    </submittedName>
</protein>